<dbReference type="SUPFAM" id="SSF54909">
    <property type="entry name" value="Dimeric alpha+beta barrel"/>
    <property type="match status" value="1"/>
</dbReference>
<dbReference type="RefSeq" id="WP_089073574.1">
    <property type="nucleotide sequence ID" value="NZ_CBCSAM010000001.1"/>
</dbReference>
<dbReference type="Gene3D" id="3.20.20.140">
    <property type="entry name" value="Metal-dependent hydrolases"/>
    <property type="match status" value="1"/>
</dbReference>
<accession>A0A220VEM1</accession>
<dbReference type="KEGG" id="pmai:CF386_06450"/>
<dbReference type="OrthoDB" id="9787654at2"/>
<comment type="similarity">
    <text evidence="1">Belongs to the metallo-dependent hydrolases superfamily.</text>
</comment>
<evidence type="ECO:0000259" key="2">
    <source>
        <dbReference type="Pfam" id="PF04909"/>
    </source>
</evidence>
<dbReference type="InterPro" id="IPR011008">
    <property type="entry name" value="Dimeric_a/b-barrel"/>
</dbReference>
<dbReference type="Pfam" id="PF04909">
    <property type="entry name" value="Amidohydro_2"/>
    <property type="match status" value="1"/>
</dbReference>
<protein>
    <recommendedName>
        <fullName evidence="2">Amidohydrolase-related domain-containing protein</fullName>
    </recommendedName>
</protein>
<evidence type="ECO:0000313" key="4">
    <source>
        <dbReference type="Proteomes" id="UP000242175"/>
    </source>
</evidence>
<dbReference type="InterPro" id="IPR006680">
    <property type="entry name" value="Amidohydro-rel"/>
</dbReference>
<keyword evidence="4" id="KW-1185">Reference proteome</keyword>
<proteinExistence type="inferred from homology"/>
<organism evidence="3 4">
    <name type="scientific">Paraphotobacterium marinum</name>
    <dbReference type="NCBI Taxonomy" id="1755811"/>
    <lineage>
        <taxon>Bacteria</taxon>
        <taxon>Pseudomonadati</taxon>
        <taxon>Pseudomonadota</taxon>
        <taxon>Gammaproteobacteria</taxon>
        <taxon>Vibrionales</taxon>
        <taxon>Vibrionaceae</taxon>
        <taxon>Paraphotobacterium</taxon>
    </lineage>
</organism>
<dbReference type="EMBL" id="CP022355">
    <property type="protein sequence ID" value="ASK78666.1"/>
    <property type="molecule type" value="Genomic_DNA"/>
</dbReference>
<name>A0A220VEM1_9GAMM</name>
<dbReference type="Pfam" id="PF05336">
    <property type="entry name" value="rhaM"/>
    <property type="match status" value="1"/>
</dbReference>
<dbReference type="GO" id="GO:0016857">
    <property type="term" value="F:racemase and epimerase activity, acting on carbohydrates and derivatives"/>
    <property type="evidence" value="ECO:0007669"/>
    <property type="project" value="InterPro"/>
</dbReference>
<dbReference type="InterPro" id="IPR052350">
    <property type="entry name" value="Metallo-dep_Lactonases"/>
</dbReference>
<reference evidence="3 4" key="1">
    <citation type="journal article" date="2016" name="Int. J. Syst. Evol. Microbiol.">
        <title>Paraphotobacterium marinum gen. nov., sp. nov., a member of the family Vibrionaceae, isolated from surface seawater.</title>
        <authorList>
            <person name="Huang Z."/>
            <person name="Dong C."/>
            <person name="Shao Z."/>
        </authorList>
    </citation>
    <scope>NUCLEOTIDE SEQUENCE [LARGE SCALE GENOMIC DNA]</scope>
    <source>
        <strain evidence="3 4">NSCS20N07D</strain>
    </source>
</reference>
<gene>
    <name evidence="3" type="ORF">CF386_06450</name>
</gene>
<dbReference type="AlphaFoldDB" id="A0A220VEM1"/>
<feature type="domain" description="Amidohydrolase-related" evidence="2">
    <location>
        <begin position="131"/>
        <end position="377"/>
    </location>
</feature>
<dbReference type="Proteomes" id="UP000242175">
    <property type="component" value="Chromosome large"/>
</dbReference>
<sequence>MKFFCKYLKIERNTNLTEYIKIHQPENMWPEIVKGMEDVGILGMELYHVENMIIMTMRTTDSFCADRDLSLLASKPRQSEWEAYVSSFQGVDADASAKAKWTEIPEIYSMEKCQKYLEKQKQNINNKLKVIDSHHHLWEFNQSEFPWIDNEMSVLKNNFYPNDLKNVTQEHNVVGSVVVQARQSLDETLWLINQAEQDELIKGVVGWIDLKSPQLEKQLQFFKKFKVLKGFRHVIHDEPDIDFMIDQKFVDGIKLLAKYDYTYDILIKSYHLENTIKLLHKLPPMKLVINHIAKPNMLENEWESWANHISYISKNFPHVFCKLSGLATEENHQNVDWANIERYSNFILETFTPSKVMFGSDWPVCMLATTYDEHIYFIQKICDSFIQTDIENIFFNVSKDFYGIEI</sequence>
<evidence type="ECO:0000256" key="1">
    <source>
        <dbReference type="ARBA" id="ARBA00038310"/>
    </source>
</evidence>
<dbReference type="GO" id="GO:0016787">
    <property type="term" value="F:hydrolase activity"/>
    <property type="evidence" value="ECO:0007669"/>
    <property type="project" value="InterPro"/>
</dbReference>
<dbReference type="PANTHER" id="PTHR43569:SF2">
    <property type="entry name" value="AMIDOHYDROLASE-RELATED DOMAIN-CONTAINING PROTEIN"/>
    <property type="match status" value="1"/>
</dbReference>
<evidence type="ECO:0000313" key="3">
    <source>
        <dbReference type="EMBL" id="ASK78666.1"/>
    </source>
</evidence>
<dbReference type="SUPFAM" id="SSF51556">
    <property type="entry name" value="Metallo-dependent hydrolases"/>
    <property type="match status" value="1"/>
</dbReference>
<dbReference type="Gene3D" id="3.30.70.100">
    <property type="match status" value="1"/>
</dbReference>
<dbReference type="InterPro" id="IPR008000">
    <property type="entry name" value="Rham/fucose_mutarotase"/>
</dbReference>
<dbReference type="InterPro" id="IPR032466">
    <property type="entry name" value="Metal_Hydrolase"/>
</dbReference>
<dbReference type="PANTHER" id="PTHR43569">
    <property type="entry name" value="AMIDOHYDROLASE"/>
    <property type="match status" value="1"/>
</dbReference>